<organism evidence="4 5">
    <name type="scientific">Lysobacter arvi</name>
    <dbReference type="NCBI Taxonomy" id="3038776"/>
    <lineage>
        <taxon>Bacteria</taxon>
        <taxon>Pseudomonadati</taxon>
        <taxon>Pseudomonadota</taxon>
        <taxon>Gammaproteobacteria</taxon>
        <taxon>Lysobacterales</taxon>
        <taxon>Lysobacteraceae</taxon>
        <taxon>Lysobacter</taxon>
    </lineage>
</organism>
<sequence>MSNRTLVAYFSMTGNTQRLAQEVRAALGADVDVEEIREPRPRHGATGMMRSLFDAVTRRRPPTEPARRDPADYDLVVLGGPVWAGRMAPPVRTYARRYGTKARKLAFFCTEESTGADKAFADLAKLCDRAPKATMIVDSEHLEPDSHRAYLAHFVAHAKRATAH</sequence>
<evidence type="ECO:0000256" key="2">
    <source>
        <dbReference type="ARBA" id="ARBA00022643"/>
    </source>
</evidence>
<evidence type="ECO:0000256" key="1">
    <source>
        <dbReference type="ARBA" id="ARBA00022630"/>
    </source>
</evidence>
<dbReference type="EMBL" id="JARUHG010000001">
    <property type="protein sequence ID" value="MDR0181965.1"/>
    <property type="molecule type" value="Genomic_DNA"/>
</dbReference>
<gene>
    <name evidence="4" type="ORF">P8609_03140</name>
</gene>
<comment type="caution">
    <text evidence="4">The sequence shown here is derived from an EMBL/GenBank/DDBJ whole genome shotgun (WGS) entry which is preliminary data.</text>
</comment>
<dbReference type="InterPro" id="IPR008254">
    <property type="entry name" value="Flavodoxin/NO_synth"/>
</dbReference>
<evidence type="ECO:0000259" key="3">
    <source>
        <dbReference type="PROSITE" id="PS50902"/>
    </source>
</evidence>
<evidence type="ECO:0000313" key="5">
    <source>
        <dbReference type="Proteomes" id="UP001233535"/>
    </source>
</evidence>
<reference evidence="4 5" key="1">
    <citation type="submission" date="2023-04" db="EMBL/GenBank/DDBJ databases">
        <title>Lysobacter sp. strain UC isolated from soil sample.</title>
        <authorList>
            <person name="Choksket S."/>
            <person name="Harshvardhan F."/>
            <person name="Rana R."/>
            <person name="Patil P.B."/>
            <person name="Korpole S."/>
        </authorList>
    </citation>
    <scope>NUCLEOTIDE SEQUENCE [LARGE SCALE GENOMIC DNA]</scope>
    <source>
        <strain evidence="4 5">UC</strain>
    </source>
</reference>
<dbReference type="Gene3D" id="3.40.50.360">
    <property type="match status" value="1"/>
</dbReference>
<keyword evidence="5" id="KW-1185">Reference proteome</keyword>
<keyword evidence="2" id="KW-0288">FMN</keyword>
<dbReference type="InterPro" id="IPR029039">
    <property type="entry name" value="Flavoprotein-like_sf"/>
</dbReference>
<dbReference type="RefSeq" id="WP_309261128.1">
    <property type="nucleotide sequence ID" value="NZ_JARUHG010000001.1"/>
</dbReference>
<name>A0ABU1CA19_9GAMM</name>
<protein>
    <recommendedName>
        <fullName evidence="3">Flavodoxin-like domain-containing protein</fullName>
    </recommendedName>
</protein>
<dbReference type="PANTHER" id="PTHR39201:SF1">
    <property type="entry name" value="FLAVODOXIN-LIKE DOMAIN-CONTAINING PROTEIN"/>
    <property type="match status" value="1"/>
</dbReference>
<proteinExistence type="predicted"/>
<dbReference type="PROSITE" id="PS50902">
    <property type="entry name" value="FLAVODOXIN_LIKE"/>
    <property type="match status" value="1"/>
</dbReference>
<dbReference type="Pfam" id="PF12682">
    <property type="entry name" value="Flavodoxin_4"/>
    <property type="match status" value="1"/>
</dbReference>
<dbReference type="PANTHER" id="PTHR39201">
    <property type="entry name" value="EXPORTED PROTEIN-RELATED"/>
    <property type="match status" value="1"/>
</dbReference>
<feature type="domain" description="Flavodoxin-like" evidence="3">
    <location>
        <begin position="5"/>
        <end position="164"/>
    </location>
</feature>
<dbReference type="Proteomes" id="UP001233535">
    <property type="component" value="Unassembled WGS sequence"/>
</dbReference>
<evidence type="ECO:0000313" key="4">
    <source>
        <dbReference type="EMBL" id="MDR0181965.1"/>
    </source>
</evidence>
<keyword evidence="1" id="KW-0285">Flavoprotein</keyword>
<dbReference type="SUPFAM" id="SSF52218">
    <property type="entry name" value="Flavoproteins"/>
    <property type="match status" value="1"/>
</dbReference>
<accession>A0ABU1CA19</accession>